<organism evidence="2">
    <name type="scientific">marine metagenome</name>
    <dbReference type="NCBI Taxonomy" id="408172"/>
    <lineage>
        <taxon>unclassified sequences</taxon>
        <taxon>metagenomes</taxon>
        <taxon>ecological metagenomes</taxon>
    </lineage>
</organism>
<accession>A0A381VJ60</accession>
<proteinExistence type="predicted"/>
<evidence type="ECO:0000259" key="1">
    <source>
        <dbReference type="Pfam" id="PF05226"/>
    </source>
</evidence>
<feature type="domain" description="CHASE2" evidence="1">
    <location>
        <begin position="11"/>
        <end position="204"/>
    </location>
</feature>
<dbReference type="EMBL" id="UINC01008975">
    <property type="protein sequence ID" value="SVA40332.1"/>
    <property type="molecule type" value="Genomic_DNA"/>
</dbReference>
<reference evidence="2" key="1">
    <citation type="submission" date="2018-05" db="EMBL/GenBank/DDBJ databases">
        <authorList>
            <person name="Lanie J.A."/>
            <person name="Ng W.-L."/>
            <person name="Kazmierczak K.M."/>
            <person name="Andrzejewski T.M."/>
            <person name="Davidsen T.M."/>
            <person name="Wayne K.J."/>
            <person name="Tettelin H."/>
            <person name="Glass J.I."/>
            <person name="Rusch D."/>
            <person name="Podicherti R."/>
            <person name="Tsui H.-C.T."/>
            <person name="Winkler M.E."/>
        </authorList>
    </citation>
    <scope>NUCLEOTIDE SEQUENCE</scope>
</reference>
<dbReference type="InterPro" id="IPR007890">
    <property type="entry name" value="CHASE2"/>
</dbReference>
<dbReference type="Pfam" id="PF05226">
    <property type="entry name" value="CHASE2"/>
    <property type="match status" value="1"/>
</dbReference>
<dbReference type="AlphaFoldDB" id="A0A381VJ60"/>
<feature type="non-terminal residue" evidence="2">
    <location>
        <position position="218"/>
    </location>
</feature>
<sequence>VVDLSLTLGAILFTCGLHWTGVFDFLELKTYDYRFHTVRGPLTGWRASDSTIINMGTDVVLVEVDDEAWRILKDKKIPWPYPRGDIWARAVDNISKAGAKVIAFDIQFDSPDARSEYLRSVSGNLPSDFQQYLPGHGDILLAESIQNAQDNGTKVVMDVKMVREPTRIPPSYIAYPVPEIMDVNPETGLINDMLDTDGFSRQYSIAGYMEHEPDIAYL</sequence>
<feature type="non-terminal residue" evidence="2">
    <location>
        <position position="1"/>
    </location>
</feature>
<evidence type="ECO:0000313" key="2">
    <source>
        <dbReference type="EMBL" id="SVA40332.1"/>
    </source>
</evidence>
<gene>
    <name evidence="2" type="ORF">METZ01_LOCUS93186</name>
</gene>
<name>A0A381VJ60_9ZZZZ</name>
<protein>
    <recommendedName>
        <fullName evidence="1">CHASE2 domain-containing protein</fullName>
    </recommendedName>
</protein>